<accession>A0A6G0W454</accession>
<name>A0A6G0W454_APHCR</name>
<keyword evidence="2" id="KW-1185">Reference proteome</keyword>
<dbReference type="PANTHER" id="PTHR33053:SF24">
    <property type="entry name" value="TRANSPOSASE DOMAIN-CONTAINING PROTEIN"/>
    <property type="match status" value="1"/>
</dbReference>
<evidence type="ECO:0008006" key="3">
    <source>
        <dbReference type="Google" id="ProtNLM"/>
    </source>
</evidence>
<evidence type="ECO:0000313" key="2">
    <source>
        <dbReference type="Proteomes" id="UP000478052"/>
    </source>
</evidence>
<evidence type="ECO:0000313" key="1">
    <source>
        <dbReference type="EMBL" id="KAF0721065.1"/>
    </source>
</evidence>
<organism evidence="1 2">
    <name type="scientific">Aphis craccivora</name>
    <name type="common">Cowpea aphid</name>
    <dbReference type="NCBI Taxonomy" id="307492"/>
    <lineage>
        <taxon>Eukaryota</taxon>
        <taxon>Metazoa</taxon>
        <taxon>Ecdysozoa</taxon>
        <taxon>Arthropoda</taxon>
        <taxon>Hexapoda</taxon>
        <taxon>Insecta</taxon>
        <taxon>Pterygota</taxon>
        <taxon>Neoptera</taxon>
        <taxon>Paraneoptera</taxon>
        <taxon>Hemiptera</taxon>
        <taxon>Sternorrhyncha</taxon>
        <taxon>Aphidomorpha</taxon>
        <taxon>Aphidoidea</taxon>
        <taxon>Aphididae</taxon>
        <taxon>Aphidini</taxon>
        <taxon>Aphis</taxon>
        <taxon>Aphis</taxon>
    </lineage>
</organism>
<proteinExistence type="predicted"/>
<comment type="caution">
    <text evidence="1">The sequence shown here is derived from an EMBL/GenBank/DDBJ whole genome shotgun (WGS) entry which is preliminary data.</text>
</comment>
<dbReference type="EMBL" id="VUJU01009310">
    <property type="protein sequence ID" value="KAF0721065.1"/>
    <property type="molecule type" value="Genomic_DNA"/>
</dbReference>
<gene>
    <name evidence="1" type="ORF">FWK35_00032489</name>
</gene>
<dbReference type="PANTHER" id="PTHR33053">
    <property type="entry name" value="PROTEIN, PUTATIVE-RELATED"/>
    <property type="match status" value="1"/>
</dbReference>
<reference evidence="1 2" key="1">
    <citation type="submission" date="2019-08" db="EMBL/GenBank/DDBJ databases">
        <title>Whole genome of Aphis craccivora.</title>
        <authorList>
            <person name="Voronova N.V."/>
            <person name="Shulinski R.S."/>
            <person name="Bandarenka Y.V."/>
            <person name="Zhorov D.G."/>
            <person name="Warner D."/>
        </authorList>
    </citation>
    <scope>NUCLEOTIDE SEQUENCE [LARGE SCALE GENOMIC DNA]</scope>
    <source>
        <strain evidence="1">180601</strain>
        <tissue evidence="1">Whole Body</tissue>
    </source>
</reference>
<dbReference type="AlphaFoldDB" id="A0A6G0W454"/>
<dbReference type="OrthoDB" id="7554869at2759"/>
<protein>
    <recommendedName>
        <fullName evidence="3">DUF4806 domain-containing protein</fullName>
    </recommendedName>
</protein>
<sequence>MTSERTKRRKIREELDSFKDNNFNTDSSIPDKDYLNYLPLNVNSSSQKCLNDNLVPLKHVDLCSEVKSKLAEWAVSFNVPHNTLNGLQSILKDIPGLTQMLIDARTILKSNIPSNMENKSVQVIAVNPGYYYHFGLGLAIKNHFCLNPIINIDIIQIVIGIDGLPLSKSSSSQFWSILGYIRPFKDSVFLIALYWGHEKPKDSNEFLNEFVVKTKNLLLNGINIDGTIKQIQIDGFCLDTPAKSFILKIKGHARFDFCTRCLEEGDYLKNRICFPYSSNSAKRTHNDYLVKKYEELHVGHTISILSDLPINIINSFYLDYYMHLTCLGLMQKLLHLWINNGPLNVRLHSSVSKQLSSSLLN</sequence>
<dbReference type="Proteomes" id="UP000478052">
    <property type="component" value="Unassembled WGS sequence"/>
</dbReference>